<sequence>MGELSKATNVTKRTIDYYTNLGLLAAERSPSNYRLYNESAIDRLLFIEECKQKQLSLTDIKKELIDRYAEEIDVQEIRAKIQDIEQEVSTLINQMGRDQEVVKKHIDSTRLIQSMQLLMLLLTKT</sequence>
<accession>A0A2S7MW54</accession>
<evidence type="ECO:0000313" key="4">
    <source>
        <dbReference type="Proteomes" id="UP000239663"/>
    </source>
</evidence>
<dbReference type="InterPro" id="IPR000551">
    <property type="entry name" value="MerR-type_HTH_dom"/>
</dbReference>
<reference evidence="3 4" key="1">
    <citation type="submission" date="2017-12" db="EMBL/GenBank/DDBJ databases">
        <title>Taxonomic description and draft genome of Pradoshia cofamensis Gen. nov., sp. nov., a thermotolerant bacillale isolated from anterior gut of earthworm Eisenia fetida.</title>
        <authorList>
            <person name="Saha T."/>
            <person name="Chakraborty R."/>
        </authorList>
    </citation>
    <scope>NUCLEOTIDE SEQUENCE [LARGE SCALE GENOMIC DNA]</scope>
    <source>
        <strain evidence="3 4">EAG3</strain>
    </source>
</reference>
<dbReference type="SUPFAM" id="SSF46955">
    <property type="entry name" value="Putative DNA-binding domain"/>
    <property type="match status" value="1"/>
</dbReference>
<dbReference type="Gene3D" id="1.10.1660.10">
    <property type="match status" value="1"/>
</dbReference>
<dbReference type="AlphaFoldDB" id="A0A2S7MW54"/>
<name>A0A2S7MW54_9BACI</name>
<proteinExistence type="predicted"/>
<dbReference type="PANTHER" id="PTHR30204">
    <property type="entry name" value="REDOX-CYCLING DRUG-SENSING TRANSCRIPTIONAL ACTIVATOR SOXR"/>
    <property type="match status" value="1"/>
</dbReference>
<dbReference type="Proteomes" id="UP000239663">
    <property type="component" value="Unassembled WGS sequence"/>
</dbReference>
<organism evidence="3 4">
    <name type="scientific">Pradoshia eiseniae</name>
    <dbReference type="NCBI Taxonomy" id="2064768"/>
    <lineage>
        <taxon>Bacteria</taxon>
        <taxon>Bacillati</taxon>
        <taxon>Bacillota</taxon>
        <taxon>Bacilli</taxon>
        <taxon>Bacillales</taxon>
        <taxon>Bacillaceae</taxon>
        <taxon>Pradoshia</taxon>
    </lineage>
</organism>
<dbReference type="PROSITE" id="PS50937">
    <property type="entry name" value="HTH_MERR_2"/>
    <property type="match status" value="1"/>
</dbReference>
<dbReference type="OrthoDB" id="166060at2"/>
<dbReference type="SMART" id="SM00422">
    <property type="entry name" value="HTH_MERR"/>
    <property type="match status" value="1"/>
</dbReference>
<evidence type="ECO:0000259" key="2">
    <source>
        <dbReference type="PROSITE" id="PS50937"/>
    </source>
</evidence>
<comment type="caution">
    <text evidence="3">The sequence shown here is derived from an EMBL/GenBank/DDBJ whole genome shotgun (WGS) entry which is preliminary data.</text>
</comment>
<protein>
    <recommendedName>
        <fullName evidence="2">HTH merR-type domain-containing protein</fullName>
    </recommendedName>
</protein>
<keyword evidence="4" id="KW-1185">Reference proteome</keyword>
<evidence type="ECO:0000256" key="1">
    <source>
        <dbReference type="ARBA" id="ARBA00023125"/>
    </source>
</evidence>
<dbReference type="Pfam" id="PF13411">
    <property type="entry name" value="MerR_1"/>
    <property type="match status" value="1"/>
</dbReference>
<dbReference type="InterPro" id="IPR047057">
    <property type="entry name" value="MerR_fam"/>
</dbReference>
<gene>
    <name evidence="3" type="ORF">CYL18_16555</name>
</gene>
<keyword evidence="1" id="KW-0238">DNA-binding</keyword>
<dbReference type="InterPro" id="IPR009061">
    <property type="entry name" value="DNA-bd_dom_put_sf"/>
</dbReference>
<feature type="domain" description="HTH merR-type" evidence="2">
    <location>
        <begin position="1"/>
        <end position="66"/>
    </location>
</feature>
<dbReference type="GO" id="GO:0003677">
    <property type="term" value="F:DNA binding"/>
    <property type="evidence" value="ECO:0007669"/>
    <property type="project" value="UniProtKB-KW"/>
</dbReference>
<dbReference type="EMBL" id="PKOZ01000016">
    <property type="protein sequence ID" value="PQD93985.1"/>
    <property type="molecule type" value="Genomic_DNA"/>
</dbReference>
<dbReference type="PANTHER" id="PTHR30204:SF95">
    <property type="entry name" value="HTH-TYPE TRANSCRIPTIONAL REGULATOR CUER"/>
    <property type="match status" value="1"/>
</dbReference>
<evidence type="ECO:0000313" key="3">
    <source>
        <dbReference type="EMBL" id="PQD93985.1"/>
    </source>
</evidence>
<dbReference type="GO" id="GO:0003700">
    <property type="term" value="F:DNA-binding transcription factor activity"/>
    <property type="evidence" value="ECO:0007669"/>
    <property type="project" value="InterPro"/>
</dbReference>